<evidence type="ECO:0000256" key="4">
    <source>
        <dbReference type="SAM" id="MobiDB-lite"/>
    </source>
</evidence>
<name>A0ABT7SSV1_9GAMM</name>
<dbReference type="Proteomes" id="UP001241056">
    <property type="component" value="Unassembled WGS sequence"/>
</dbReference>
<keyword evidence="1 6" id="KW-0489">Methyltransferase</keyword>
<dbReference type="PANTHER" id="PTHR24422">
    <property type="entry name" value="CHEMOTAXIS PROTEIN METHYLTRANSFERASE"/>
    <property type="match status" value="1"/>
</dbReference>
<feature type="domain" description="CheR-type methyltransferase" evidence="5">
    <location>
        <begin position="1"/>
        <end position="267"/>
    </location>
</feature>
<dbReference type="PROSITE" id="PS50123">
    <property type="entry name" value="CHER"/>
    <property type="match status" value="1"/>
</dbReference>
<feature type="region of interest" description="Disordered" evidence="4">
    <location>
        <begin position="286"/>
        <end position="311"/>
    </location>
</feature>
<organism evidence="6 7">
    <name type="scientific">Thiopseudomonas acetoxidans</name>
    <dbReference type="NCBI Taxonomy" id="3041622"/>
    <lineage>
        <taxon>Bacteria</taxon>
        <taxon>Pseudomonadati</taxon>
        <taxon>Pseudomonadota</taxon>
        <taxon>Gammaproteobacteria</taxon>
        <taxon>Pseudomonadales</taxon>
        <taxon>Pseudomonadaceae</taxon>
        <taxon>Thiopseudomonas</taxon>
    </lineage>
</organism>
<evidence type="ECO:0000313" key="7">
    <source>
        <dbReference type="Proteomes" id="UP001241056"/>
    </source>
</evidence>
<dbReference type="GO" id="GO:0008168">
    <property type="term" value="F:methyltransferase activity"/>
    <property type="evidence" value="ECO:0007669"/>
    <property type="project" value="UniProtKB-KW"/>
</dbReference>
<dbReference type="SUPFAM" id="SSF53335">
    <property type="entry name" value="S-adenosyl-L-methionine-dependent methyltransferases"/>
    <property type="match status" value="1"/>
</dbReference>
<keyword evidence="7" id="KW-1185">Reference proteome</keyword>
<evidence type="ECO:0000256" key="2">
    <source>
        <dbReference type="ARBA" id="ARBA00022679"/>
    </source>
</evidence>
<dbReference type="PANTHER" id="PTHR24422:SF19">
    <property type="entry name" value="CHEMOTAXIS PROTEIN METHYLTRANSFERASE"/>
    <property type="match status" value="1"/>
</dbReference>
<dbReference type="InterPro" id="IPR022642">
    <property type="entry name" value="CheR_C"/>
</dbReference>
<dbReference type="InterPro" id="IPR000780">
    <property type="entry name" value="CheR_MeTrfase"/>
</dbReference>
<dbReference type="SUPFAM" id="SSF48452">
    <property type="entry name" value="TPR-like"/>
    <property type="match status" value="1"/>
</dbReference>
<reference evidence="6 7" key="1">
    <citation type="submission" date="2023-06" db="EMBL/GenBank/DDBJ databases">
        <title>Thiopseudomonas sp. CY1220 draft genome sequence.</title>
        <authorList>
            <person name="Zhao G."/>
            <person name="An M."/>
        </authorList>
    </citation>
    <scope>NUCLEOTIDE SEQUENCE [LARGE SCALE GENOMIC DNA]</scope>
    <source>
        <strain evidence="6 7">CY1220</strain>
    </source>
</reference>
<dbReference type="EMBL" id="JAUCDY010000014">
    <property type="protein sequence ID" value="MDM7858647.1"/>
    <property type="molecule type" value="Genomic_DNA"/>
</dbReference>
<dbReference type="PRINTS" id="PR00996">
    <property type="entry name" value="CHERMTFRASE"/>
</dbReference>
<keyword evidence="2" id="KW-0808">Transferase</keyword>
<keyword evidence="3" id="KW-0949">S-adenosyl-L-methionine</keyword>
<sequence length="495" mass="56250">MSQFQPFKHLVEQYSGLEFNGIAEQRLHKEVIKNSESLGLGLVSYFEKIKGSPAKLTELVNQLTVNETYFYREPAQIKLFVQTLLPRLQKLAQNRTVRILSVGCSSGEEPYSLAMAIQETWGKHMLSQVQIDAGDLDEHILNKARVGVYSAFSFRALGEDLRKKYFQATPQGYQLNPEIRQAVRFFPFNLKAEHYPAEDNYYDVVFFRNVSIYFNLDTRKAIQHKLQKLMQPNAILLLGSSETLGNDFDIFDLIEEQGQYYFVQGAELLQQANYQRPLDIQVEQPKNTAPTADGLSPTKAASMHSTAQHQPKLQTVTNHVTVEQVVEMLHDSAQYPQALVRLEKITQQEPDNAPAILMKGWIALNQKDFNQAQKLIEQALELRPWCVDALIAQGLCHKWQSELELAVQSFKKACYANPESWLAHYQLADALKHLQDSTAAQQAFQTVRRILSHNITAHSGSEWLPLALPVKDVLFLAERYLLNAKQQPGHNVSGA</sequence>
<evidence type="ECO:0000259" key="5">
    <source>
        <dbReference type="PROSITE" id="PS50123"/>
    </source>
</evidence>
<accession>A0ABT7SSV1</accession>
<evidence type="ECO:0000313" key="6">
    <source>
        <dbReference type="EMBL" id="MDM7858647.1"/>
    </source>
</evidence>
<dbReference type="Pfam" id="PF14559">
    <property type="entry name" value="TPR_19"/>
    <property type="match status" value="1"/>
</dbReference>
<proteinExistence type="predicted"/>
<evidence type="ECO:0000256" key="1">
    <source>
        <dbReference type="ARBA" id="ARBA00022603"/>
    </source>
</evidence>
<dbReference type="Gene3D" id="3.40.50.150">
    <property type="entry name" value="Vaccinia Virus protein VP39"/>
    <property type="match status" value="1"/>
</dbReference>
<dbReference type="Pfam" id="PF01739">
    <property type="entry name" value="CheR"/>
    <property type="match status" value="1"/>
</dbReference>
<evidence type="ECO:0000256" key="3">
    <source>
        <dbReference type="ARBA" id="ARBA00022691"/>
    </source>
</evidence>
<gene>
    <name evidence="6" type="ORF">QEZ41_10250</name>
</gene>
<dbReference type="InterPro" id="IPR019734">
    <property type="entry name" value="TPR_rpt"/>
</dbReference>
<dbReference type="SMART" id="SM00028">
    <property type="entry name" value="TPR"/>
    <property type="match status" value="3"/>
</dbReference>
<protein>
    <submittedName>
        <fullName evidence="6">CheR family methyltransferase</fullName>
    </submittedName>
</protein>
<dbReference type="InterPro" id="IPR029063">
    <property type="entry name" value="SAM-dependent_MTases_sf"/>
</dbReference>
<comment type="caution">
    <text evidence="6">The sequence shown here is derived from an EMBL/GenBank/DDBJ whole genome shotgun (WGS) entry which is preliminary data.</text>
</comment>
<dbReference type="InterPro" id="IPR050903">
    <property type="entry name" value="Bact_Chemotaxis_MeTrfase"/>
</dbReference>
<dbReference type="Gene3D" id="1.25.40.10">
    <property type="entry name" value="Tetratricopeptide repeat domain"/>
    <property type="match status" value="1"/>
</dbReference>
<dbReference type="RefSeq" id="WP_289411423.1">
    <property type="nucleotide sequence ID" value="NZ_JAUCDY010000014.1"/>
</dbReference>
<dbReference type="InterPro" id="IPR011990">
    <property type="entry name" value="TPR-like_helical_dom_sf"/>
</dbReference>
<dbReference type="GO" id="GO:0032259">
    <property type="term" value="P:methylation"/>
    <property type="evidence" value="ECO:0007669"/>
    <property type="project" value="UniProtKB-KW"/>
</dbReference>
<dbReference type="SMART" id="SM00138">
    <property type="entry name" value="MeTrc"/>
    <property type="match status" value="1"/>
</dbReference>